<gene>
    <name evidence="2" type="ORF">AVDCRST_MAG14-1364</name>
</gene>
<feature type="non-terminal residue" evidence="2">
    <location>
        <position position="1"/>
    </location>
</feature>
<evidence type="ECO:0000313" key="2">
    <source>
        <dbReference type="EMBL" id="CAA9454330.1"/>
    </source>
</evidence>
<reference evidence="2" key="1">
    <citation type="submission" date="2020-02" db="EMBL/GenBank/DDBJ databases">
        <authorList>
            <person name="Meier V. D."/>
        </authorList>
    </citation>
    <scope>NUCLEOTIDE SEQUENCE</scope>
    <source>
        <strain evidence="2">AVDCRST_MAG14</strain>
    </source>
</reference>
<evidence type="ECO:0000256" key="1">
    <source>
        <dbReference type="SAM" id="MobiDB-lite"/>
    </source>
</evidence>
<feature type="non-terminal residue" evidence="2">
    <location>
        <position position="179"/>
    </location>
</feature>
<sequence>GEAWLYQGHYPGRRERLGRVTALLKLPATPIQATGTPHTLLRIATEGAGPPRPGPLPGLFERSGKSRMALCRRALPDAGGAFATVAALAPPRRSLPPRRMGRAVWVCRHLAHARLPVRLSVAAHGGAGGSVGRVSLRRGRVARGRARGGQGDQLRPGLPLLPRRYRPPPLRRLPDPARL</sequence>
<name>A0A6J4QV03_9ACTN</name>
<organism evidence="2">
    <name type="scientific">uncultured Rubrobacteraceae bacterium</name>
    <dbReference type="NCBI Taxonomy" id="349277"/>
    <lineage>
        <taxon>Bacteria</taxon>
        <taxon>Bacillati</taxon>
        <taxon>Actinomycetota</taxon>
        <taxon>Rubrobacteria</taxon>
        <taxon>Rubrobacterales</taxon>
        <taxon>Rubrobacteraceae</taxon>
        <taxon>environmental samples</taxon>
    </lineage>
</organism>
<dbReference type="EMBL" id="CADCVG010000056">
    <property type="protein sequence ID" value="CAA9454330.1"/>
    <property type="molecule type" value="Genomic_DNA"/>
</dbReference>
<feature type="region of interest" description="Disordered" evidence="1">
    <location>
        <begin position="142"/>
        <end position="179"/>
    </location>
</feature>
<dbReference type="AlphaFoldDB" id="A0A6J4QV03"/>
<proteinExistence type="predicted"/>
<protein>
    <submittedName>
        <fullName evidence="2">Uncharacterized protein</fullName>
    </submittedName>
</protein>
<accession>A0A6J4QV03</accession>